<dbReference type="GO" id="GO:0000139">
    <property type="term" value="C:Golgi membrane"/>
    <property type="evidence" value="ECO:0007669"/>
    <property type="project" value="UniProtKB-SubCell"/>
</dbReference>
<protein>
    <recommendedName>
        <fullName evidence="8">Protein transport protein SFT2</fullName>
    </recommendedName>
</protein>
<dbReference type="EMBL" id="JMSN01000107">
    <property type="protein sequence ID" value="KDN39244.1"/>
    <property type="molecule type" value="Genomic_DNA"/>
</dbReference>
<dbReference type="GO" id="GO:0015031">
    <property type="term" value="P:protein transport"/>
    <property type="evidence" value="ECO:0007669"/>
    <property type="project" value="UniProtKB-KW"/>
</dbReference>
<dbReference type="GeneID" id="25265168"/>
<evidence type="ECO:0000313" key="9">
    <source>
        <dbReference type="EMBL" id="KDN39244.1"/>
    </source>
</evidence>
<keyword evidence="5 8" id="KW-1133">Transmembrane helix</keyword>
<keyword evidence="8" id="KW-0333">Golgi apparatus</keyword>
<keyword evidence="6 8" id="KW-0472">Membrane</keyword>
<dbReference type="STRING" id="1037660.A0A066VKF9"/>
<feature type="transmembrane region" description="Helical" evidence="8">
    <location>
        <begin position="114"/>
        <end position="136"/>
    </location>
</feature>
<keyword evidence="2 8" id="KW-0813">Transport</keyword>
<dbReference type="Proteomes" id="UP000027361">
    <property type="component" value="Unassembled WGS sequence"/>
</dbReference>
<dbReference type="RefSeq" id="XP_013240967.1">
    <property type="nucleotide sequence ID" value="XM_013385513.1"/>
</dbReference>
<sequence>MADSTESTFRSHLSGFRWAQGRTDDSPAGRAAAATTTTNTGGAGSYLSTFSNSISGYVPLRSNSRTDEEEAYLSLSRWERLLGFFACLIGSAICFFFSFIFLNPFYLAIKPHKFAFAFSAGSILFMFGFSILSGPVAHFKHLTQPQRLPFTAAYFASLGLTLYFALGPKWVLPTMAAAAVQIVSLVFYLAAYFPGGTTTLRYGGSILIRGGTSLLPI</sequence>
<name>A0A066VKF9_TILAU</name>
<evidence type="ECO:0000256" key="3">
    <source>
        <dbReference type="ARBA" id="ARBA00022692"/>
    </source>
</evidence>
<evidence type="ECO:0000256" key="1">
    <source>
        <dbReference type="ARBA" id="ARBA00004141"/>
    </source>
</evidence>
<evidence type="ECO:0000256" key="2">
    <source>
        <dbReference type="ARBA" id="ARBA00022448"/>
    </source>
</evidence>
<dbReference type="AlphaFoldDB" id="A0A066VKF9"/>
<accession>A0A066VKF9</accession>
<dbReference type="InterPro" id="IPR007305">
    <property type="entry name" value="Vesicle_transpt_Got1/SFT2"/>
</dbReference>
<dbReference type="PANTHER" id="PTHR23137">
    <property type="entry name" value="VESICLE TRANSPORT PROTEIN-RELATED"/>
    <property type="match status" value="1"/>
</dbReference>
<dbReference type="OMA" id="GLMFFTR"/>
<organism evidence="9 10">
    <name type="scientific">Tilletiaria anomala (strain ATCC 24038 / CBS 436.72 / UBC 951)</name>
    <dbReference type="NCBI Taxonomy" id="1037660"/>
    <lineage>
        <taxon>Eukaryota</taxon>
        <taxon>Fungi</taxon>
        <taxon>Dikarya</taxon>
        <taxon>Basidiomycota</taxon>
        <taxon>Ustilaginomycotina</taxon>
        <taxon>Exobasidiomycetes</taxon>
        <taxon>Georgefischeriales</taxon>
        <taxon>Tilletiariaceae</taxon>
        <taxon>Tilletiaria</taxon>
    </lineage>
</organism>
<evidence type="ECO:0000256" key="4">
    <source>
        <dbReference type="ARBA" id="ARBA00022927"/>
    </source>
</evidence>
<proteinExistence type="inferred from homology"/>
<dbReference type="FunCoup" id="A0A066VKF9">
    <property type="interactions" value="187"/>
</dbReference>
<dbReference type="Pfam" id="PF04178">
    <property type="entry name" value="Got1"/>
    <property type="match status" value="1"/>
</dbReference>
<comment type="subcellular location">
    <subcellularLocation>
        <location evidence="8">Golgi apparatus membrane</location>
        <topology evidence="8">Multi-pass membrane protein</topology>
    </subcellularLocation>
    <subcellularLocation>
        <location evidence="1">Membrane</location>
        <topology evidence="1">Multi-pass membrane protein</topology>
    </subcellularLocation>
</comment>
<keyword evidence="3 8" id="KW-0812">Transmembrane</keyword>
<gene>
    <name evidence="9" type="ORF">K437DRAFT_259135</name>
</gene>
<reference evidence="9 10" key="1">
    <citation type="submission" date="2014-05" db="EMBL/GenBank/DDBJ databases">
        <title>Draft genome sequence of a rare smut relative, Tilletiaria anomala UBC 951.</title>
        <authorList>
            <consortium name="DOE Joint Genome Institute"/>
            <person name="Toome M."/>
            <person name="Kuo A."/>
            <person name="Henrissat B."/>
            <person name="Lipzen A."/>
            <person name="Tritt A."/>
            <person name="Yoshinaga Y."/>
            <person name="Zane M."/>
            <person name="Barry K."/>
            <person name="Grigoriev I.V."/>
            <person name="Spatafora J.W."/>
            <person name="Aimea M.C."/>
        </authorList>
    </citation>
    <scope>NUCLEOTIDE SEQUENCE [LARGE SCALE GENOMIC DNA]</scope>
    <source>
        <strain evidence="9 10">UBC 951</strain>
    </source>
</reference>
<keyword evidence="10" id="KW-1185">Reference proteome</keyword>
<dbReference type="InParanoid" id="A0A066VKF9"/>
<dbReference type="PANTHER" id="PTHR23137:SF36">
    <property type="entry name" value="VESICLE TRANSPORT PROTEIN SFT2C"/>
    <property type="match status" value="1"/>
</dbReference>
<feature type="transmembrane region" description="Helical" evidence="8">
    <location>
        <begin position="81"/>
        <end position="102"/>
    </location>
</feature>
<dbReference type="GO" id="GO:0016192">
    <property type="term" value="P:vesicle-mediated transport"/>
    <property type="evidence" value="ECO:0007669"/>
    <property type="project" value="InterPro"/>
</dbReference>
<comment type="caution">
    <text evidence="9">The sequence shown here is derived from an EMBL/GenBank/DDBJ whole genome shotgun (WGS) entry which is preliminary data.</text>
</comment>
<dbReference type="OrthoDB" id="660759at2759"/>
<evidence type="ECO:0000256" key="6">
    <source>
        <dbReference type="ARBA" id="ARBA00023136"/>
    </source>
</evidence>
<evidence type="ECO:0000256" key="5">
    <source>
        <dbReference type="ARBA" id="ARBA00022989"/>
    </source>
</evidence>
<dbReference type="InterPro" id="IPR011691">
    <property type="entry name" value="Vesicle_transpt_SFT2"/>
</dbReference>
<feature type="transmembrane region" description="Helical" evidence="8">
    <location>
        <begin position="172"/>
        <end position="193"/>
    </location>
</feature>
<comment type="function">
    <text evidence="8">Nonessential protein required for the fusion of transport vesicles derived from the endocytic pathway with the Golgi complex.</text>
</comment>
<evidence type="ECO:0000256" key="7">
    <source>
        <dbReference type="ARBA" id="ARBA00025800"/>
    </source>
</evidence>
<keyword evidence="4 8" id="KW-0653">Protein transport</keyword>
<dbReference type="HOGENOM" id="CLU_099529_3_0_1"/>
<comment type="similarity">
    <text evidence="7 8">Belongs to the SFT2 family.</text>
</comment>
<feature type="transmembrane region" description="Helical" evidence="8">
    <location>
        <begin position="148"/>
        <end position="166"/>
    </location>
</feature>
<evidence type="ECO:0000256" key="8">
    <source>
        <dbReference type="RuleBase" id="RU363111"/>
    </source>
</evidence>
<evidence type="ECO:0000313" key="10">
    <source>
        <dbReference type="Proteomes" id="UP000027361"/>
    </source>
</evidence>